<reference evidence="3" key="2">
    <citation type="submission" date="2020-09" db="EMBL/GenBank/DDBJ databases">
        <authorList>
            <person name="Sun Q."/>
            <person name="Zhou Y."/>
        </authorList>
    </citation>
    <scope>NUCLEOTIDE SEQUENCE</scope>
    <source>
        <strain evidence="3">CGMCC 1.12408</strain>
    </source>
</reference>
<organism evidence="3 4">
    <name type="scientific">Ornithinibacillus halotolerans</name>
    <dbReference type="NCBI Taxonomy" id="1274357"/>
    <lineage>
        <taxon>Bacteria</taxon>
        <taxon>Bacillati</taxon>
        <taxon>Bacillota</taxon>
        <taxon>Bacilli</taxon>
        <taxon>Bacillales</taxon>
        <taxon>Bacillaceae</taxon>
        <taxon>Ornithinibacillus</taxon>
    </lineage>
</organism>
<evidence type="ECO:0000313" key="3">
    <source>
        <dbReference type="EMBL" id="GGA74592.1"/>
    </source>
</evidence>
<dbReference type="EMBL" id="BMEY01000007">
    <property type="protein sequence ID" value="GGA74592.1"/>
    <property type="molecule type" value="Genomic_DNA"/>
</dbReference>
<accession>A0A916RZW5</accession>
<comment type="caution">
    <text evidence="3">The sequence shown here is derived from an EMBL/GenBank/DDBJ whole genome shotgun (WGS) entry which is preliminary data.</text>
</comment>
<dbReference type="Proteomes" id="UP000613512">
    <property type="component" value="Unassembled WGS sequence"/>
</dbReference>
<evidence type="ECO:0000259" key="2">
    <source>
        <dbReference type="PROSITE" id="PS50965"/>
    </source>
</evidence>
<sequence>MKKIMIYRTKPYTVLCYEALFRWLLPKFRENKTLIEEYASHRAGYYGEKSADYFITSYPHSHAYIFQGLRLKNGSINFQIDNLILTPMVIFIIEIKNLKGELQYNPRTKQLIQIDGEERRSQKNPILQADNQKRQFILWLQQNGFPSIPIETIGVSTNPSSILTYLDEDKEAKFIQLETLPTTFDNLYTKFTRSIYNQTVIRKLNKKLVQENNPLKPDLINQFRIKEQHLAKGIVCSKCGHFPLIYKKRKRWECGKCGDVDPTAHEQKIYDYFLLFEPTITNRVCREILQINSPKIARRILNSMNLEYSGNNRARKYHAPPLEKYPQNSKIPGGNRSIFGD</sequence>
<dbReference type="PROSITE" id="PS50965">
    <property type="entry name" value="NERD"/>
    <property type="match status" value="1"/>
</dbReference>
<evidence type="ECO:0000256" key="1">
    <source>
        <dbReference type="SAM" id="MobiDB-lite"/>
    </source>
</evidence>
<name>A0A916RZW5_9BACI</name>
<proteinExistence type="predicted"/>
<feature type="domain" description="NERD" evidence="2">
    <location>
        <begin position="43"/>
        <end position="159"/>
    </location>
</feature>
<evidence type="ECO:0000313" key="4">
    <source>
        <dbReference type="Proteomes" id="UP000613512"/>
    </source>
</evidence>
<dbReference type="InterPro" id="IPR011528">
    <property type="entry name" value="NERD"/>
</dbReference>
<keyword evidence="4" id="KW-1185">Reference proteome</keyword>
<protein>
    <recommendedName>
        <fullName evidence="2">NERD domain-containing protein</fullName>
    </recommendedName>
</protein>
<feature type="region of interest" description="Disordered" evidence="1">
    <location>
        <begin position="318"/>
        <end position="341"/>
    </location>
</feature>
<dbReference type="AlphaFoldDB" id="A0A916RZW5"/>
<dbReference type="Pfam" id="PF08378">
    <property type="entry name" value="NERD"/>
    <property type="match status" value="1"/>
</dbReference>
<reference evidence="3" key="1">
    <citation type="journal article" date="2014" name="Int. J. Syst. Evol. Microbiol.">
        <title>Complete genome sequence of Corynebacterium casei LMG S-19264T (=DSM 44701T), isolated from a smear-ripened cheese.</title>
        <authorList>
            <consortium name="US DOE Joint Genome Institute (JGI-PGF)"/>
            <person name="Walter F."/>
            <person name="Albersmeier A."/>
            <person name="Kalinowski J."/>
            <person name="Ruckert C."/>
        </authorList>
    </citation>
    <scope>NUCLEOTIDE SEQUENCE</scope>
    <source>
        <strain evidence="3">CGMCC 1.12408</strain>
    </source>
</reference>
<gene>
    <name evidence="3" type="ORF">GCM10008025_17910</name>
</gene>
<dbReference type="RefSeq" id="WP_188384343.1">
    <property type="nucleotide sequence ID" value="NZ_BMEY01000007.1"/>
</dbReference>